<dbReference type="Pfam" id="PF00425">
    <property type="entry name" value="Chorismate_bind"/>
    <property type="match status" value="1"/>
</dbReference>
<dbReference type="GO" id="GO:0046820">
    <property type="term" value="F:4-amino-4-deoxychorismate synthase activity"/>
    <property type="evidence" value="ECO:0007669"/>
    <property type="project" value="TreeGrafter"/>
</dbReference>
<dbReference type="InterPro" id="IPR005802">
    <property type="entry name" value="ADC_synth_comp_1"/>
</dbReference>
<dbReference type="EMBL" id="BNAV01000003">
    <property type="protein sequence ID" value="GHF49747.1"/>
    <property type="molecule type" value="Genomic_DNA"/>
</dbReference>
<feature type="domain" description="Chorismate-utilising enzyme C-terminal" evidence="1">
    <location>
        <begin position="113"/>
        <end position="370"/>
    </location>
</feature>
<dbReference type="PANTHER" id="PTHR11236">
    <property type="entry name" value="AMINOBENZOATE/ANTHRANILATE SYNTHASE"/>
    <property type="match status" value="1"/>
</dbReference>
<dbReference type="Proteomes" id="UP000658656">
    <property type="component" value="Unassembled WGS sequence"/>
</dbReference>
<dbReference type="SUPFAM" id="SSF56322">
    <property type="entry name" value="ADC synthase"/>
    <property type="match status" value="1"/>
</dbReference>
<dbReference type="GO" id="GO:0009396">
    <property type="term" value="P:folic acid-containing compound biosynthetic process"/>
    <property type="evidence" value="ECO:0007669"/>
    <property type="project" value="InterPro"/>
</dbReference>
<sequence>MRPQEAWARFDDLRAGTAWAFPGIAYDLVATRPREVPGVLAELDRATADGWWAFGFVAYEAAAGLDPALPVHDPVPGLPLAWFGVCAAPESVPVVTPGGEYKVGDWVPDWGPAQHRRRVEAVRRHIAAGETYQCNLTTRLTTEFAGDPRALYADLALAQQGSYHACLDLGRFVVASASPELFFEIRDRDVHLRPMKGTARRGGTPAEDAELVTRLRASAKERAENIMIVDLIRNDVARVAETGSVRVTSLCHAERYETVHQLTSGVSARLRPDAGLPEVFRALFPCGSVTGAPKARTMELIRDLETGPRGVYCGAIGMLAPAGAPFRARFSVAIRTVLADRDTGLATYGTGGGITWDSDPAAEYAELQAKAAVLGAGSEARHGHLSQQVRTRCPR</sequence>
<dbReference type="AlphaFoldDB" id="A0A8H9IT71"/>
<dbReference type="NCBIfam" id="TIGR00553">
    <property type="entry name" value="pabB"/>
    <property type="match status" value="1"/>
</dbReference>
<dbReference type="RefSeq" id="WP_221216160.1">
    <property type="nucleotide sequence ID" value="NZ_BNAV01000003.1"/>
</dbReference>
<evidence type="ECO:0000313" key="2">
    <source>
        <dbReference type="EMBL" id="GHF49747.1"/>
    </source>
</evidence>
<dbReference type="GO" id="GO:0000162">
    <property type="term" value="P:L-tryptophan biosynthetic process"/>
    <property type="evidence" value="ECO:0007669"/>
    <property type="project" value="TreeGrafter"/>
</dbReference>
<proteinExistence type="predicted"/>
<dbReference type="InterPro" id="IPR005801">
    <property type="entry name" value="ADC_synthase"/>
</dbReference>
<name>A0A8H9IT71_9PSEU</name>
<dbReference type="PRINTS" id="PR00095">
    <property type="entry name" value="ANTSNTHASEI"/>
</dbReference>
<comment type="caution">
    <text evidence="2">The sequence shown here is derived from an EMBL/GenBank/DDBJ whole genome shotgun (WGS) entry which is preliminary data.</text>
</comment>
<gene>
    <name evidence="2" type="ORF">GCM10017566_23430</name>
</gene>
<reference evidence="2" key="2">
    <citation type="submission" date="2020-09" db="EMBL/GenBank/DDBJ databases">
        <authorList>
            <person name="Sun Q."/>
            <person name="Zhou Y."/>
        </authorList>
    </citation>
    <scope>NUCLEOTIDE SEQUENCE</scope>
    <source>
        <strain evidence="2">CGMCC 4.7679</strain>
    </source>
</reference>
<reference evidence="2" key="1">
    <citation type="journal article" date="2014" name="Int. J. Syst. Evol. Microbiol.">
        <title>Complete genome sequence of Corynebacterium casei LMG S-19264T (=DSM 44701T), isolated from a smear-ripened cheese.</title>
        <authorList>
            <consortium name="US DOE Joint Genome Institute (JGI-PGF)"/>
            <person name="Walter F."/>
            <person name="Albersmeier A."/>
            <person name="Kalinowski J."/>
            <person name="Ruckert C."/>
        </authorList>
    </citation>
    <scope>NUCLEOTIDE SEQUENCE</scope>
    <source>
        <strain evidence="2">CGMCC 4.7679</strain>
    </source>
</reference>
<dbReference type="InterPro" id="IPR015890">
    <property type="entry name" value="Chorismate_C"/>
</dbReference>
<evidence type="ECO:0000259" key="1">
    <source>
        <dbReference type="Pfam" id="PF00425"/>
    </source>
</evidence>
<organism evidence="2 3">
    <name type="scientific">Amycolatopsis bartoniae</name>
    <dbReference type="NCBI Taxonomy" id="941986"/>
    <lineage>
        <taxon>Bacteria</taxon>
        <taxon>Bacillati</taxon>
        <taxon>Actinomycetota</taxon>
        <taxon>Actinomycetes</taxon>
        <taxon>Pseudonocardiales</taxon>
        <taxon>Pseudonocardiaceae</taxon>
        <taxon>Amycolatopsis</taxon>
    </lineage>
</organism>
<protein>
    <recommendedName>
        <fullName evidence="1">Chorismate-utilising enzyme C-terminal domain-containing protein</fullName>
    </recommendedName>
</protein>
<dbReference type="Gene3D" id="3.60.120.10">
    <property type="entry name" value="Anthranilate synthase"/>
    <property type="match status" value="1"/>
</dbReference>
<dbReference type="InterPro" id="IPR019999">
    <property type="entry name" value="Anth_synth_I-like"/>
</dbReference>
<evidence type="ECO:0000313" key="3">
    <source>
        <dbReference type="Proteomes" id="UP000658656"/>
    </source>
</evidence>
<accession>A0A8H9IT71</accession>
<keyword evidence="3" id="KW-1185">Reference proteome</keyword>
<dbReference type="PANTHER" id="PTHR11236:SF50">
    <property type="entry name" value="AMINODEOXYCHORISMATE SYNTHASE COMPONENT 1"/>
    <property type="match status" value="1"/>
</dbReference>